<gene>
    <name evidence="3" type="ORF">NCTC13492_02029</name>
    <name evidence="2" type="ORF">SAMN05421542_4679</name>
</gene>
<proteinExistence type="predicted"/>
<dbReference type="Proteomes" id="UP000251670">
    <property type="component" value="Unassembled WGS sequence"/>
</dbReference>
<dbReference type="EMBL" id="FNEG01000011">
    <property type="protein sequence ID" value="SDJ92205.1"/>
    <property type="molecule type" value="Genomic_DNA"/>
</dbReference>
<evidence type="ECO:0000313" key="5">
    <source>
        <dbReference type="Proteomes" id="UP000251670"/>
    </source>
</evidence>
<keyword evidence="1" id="KW-0472">Membrane</keyword>
<sequence>MSLKSFIAEFLILFLLVNTLIVSFLCIDMPEVEVNAGSIVTIILRFGVVFSIPISLLLTGAHFLLNKVAKNVFLKVLIAIIVVAVLYLMYHVFFWYVGISGLIDDPLAK</sequence>
<reference evidence="2 4" key="1">
    <citation type="submission" date="2016-10" db="EMBL/GenBank/DDBJ databases">
        <authorList>
            <person name="Varghese N."/>
            <person name="Submissions S."/>
        </authorList>
    </citation>
    <scope>NUCLEOTIDE SEQUENCE [LARGE SCALE GENOMIC DNA]</scope>
    <source>
        <strain evidence="2 4">DSM 19299</strain>
    </source>
</reference>
<keyword evidence="1" id="KW-0812">Transmembrane</keyword>
<protein>
    <submittedName>
        <fullName evidence="3">Uncharacterized protein</fullName>
    </submittedName>
</protein>
<feature type="transmembrane region" description="Helical" evidence="1">
    <location>
        <begin position="39"/>
        <end position="65"/>
    </location>
</feature>
<feature type="transmembrane region" description="Helical" evidence="1">
    <location>
        <begin position="7"/>
        <end position="27"/>
    </location>
</feature>
<reference evidence="3 5" key="2">
    <citation type="submission" date="2018-06" db="EMBL/GenBank/DDBJ databases">
        <authorList>
            <consortium name="Pathogen Informatics"/>
            <person name="Doyle S."/>
        </authorList>
    </citation>
    <scope>NUCLEOTIDE SEQUENCE [LARGE SCALE GENOMIC DNA]</scope>
    <source>
        <strain evidence="3 5">NCTC13492</strain>
    </source>
</reference>
<keyword evidence="1" id="KW-1133">Transmembrane helix</keyword>
<evidence type="ECO:0000313" key="3">
    <source>
        <dbReference type="EMBL" id="SQB43002.1"/>
    </source>
</evidence>
<dbReference type="AlphaFoldDB" id="A0A2X2WI03"/>
<evidence type="ECO:0000256" key="1">
    <source>
        <dbReference type="SAM" id="Phobius"/>
    </source>
</evidence>
<dbReference type="EMBL" id="UAWB01000004">
    <property type="protein sequence ID" value="SQB43002.1"/>
    <property type="molecule type" value="Genomic_DNA"/>
</dbReference>
<organism evidence="3 5">
    <name type="scientific">Chryseobacterium jejuense</name>
    <dbReference type="NCBI Taxonomy" id="445960"/>
    <lineage>
        <taxon>Bacteria</taxon>
        <taxon>Pseudomonadati</taxon>
        <taxon>Bacteroidota</taxon>
        <taxon>Flavobacteriia</taxon>
        <taxon>Flavobacteriales</taxon>
        <taxon>Weeksellaceae</taxon>
        <taxon>Chryseobacterium group</taxon>
        <taxon>Chryseobacterium</taxon>
    </lineage>
</organism>
<dbReference type="OrthoDB" id="1274776at2"/>
<dbReference type="Proteomes" id="UP000199426">
    <property type="component" value="Unassembled WGS sequence"/>
</dbReference>
<accession>A0A2X2WI03</accession>
<evidence type="ECO:0000313" key="4">
    <source>
        <dbReference type="Proteomes" id="UP000199426"/>
    </source>
</evidence>
<dbReference type="STRING" id="445960.SAMN05421542_4679"/>
<evidence type="ECO:0000313" key="2">
    <source>
        <dbReference type="EMBL" id="SDJ92205.1"/>
    </source>
</evidence>
<dbReference type="RefSeq" id="WP_089739806.1">
    <property type="nucleotide sequence ID" value="NZ_FNEG01000011.1"/>
</dbReference>
<name>A0A2X2WI03_CHRJE</name>
<keyword evidence="4" id="KW-1185">Reference proteome</keyword>
<feature type="transmembrane region" description="Helical" evidence="1">
    <location>
        <begin position="72"/>
        <end position="97"/>
    </location>
</feature>